<dbReference type="PROSITE" id="PS00687">
    <property type="entry name" value="ALDEHYDE_DEHYDR_GLU"/>
    <property type="match status" value="1"/>
</dbReference>
<proteinExistence type="inferred from homology"/>
<evidence type="ECO:0000259" key="5">
    <source>
        <dbReference type="Pfam" id="PF00171"/>
    </source>
</evidence>
<keyword evidence="7" id="KW-1185">Reference proteome</keyword>
<dbReference type="EMBL" id="JAASRM010000001">
    <property type="protein sequence ID" value="NIK89125.1"/>
    <property type="molecule type" value="Genomic_DNA"/>
</dbReference>
<keyword evidence="2 4" id="KW-0560">Oxidoreductase</keyword>
<dbReference type="InterPro" id="IPR016160">
    <property type="entry name" value="Ald_DH_CS_CYS"/>
</dbReference>
<dbReference type="AlphaFoldDB" id="A0A846N0X0"/>
<dbReference type="FunFam" id="3.40.605.10:FF:000007">
    <property type="entry name" value="NAD/NADP-dependent betaine aldehyde dehydrogenase"/>
    <property type="match status" value="1"/>
</dbReference>
<dbReference type="RefSeq" id="WP_167083241.1">
    <property type="nucleotide sequence ID" value="NZ_BAAADC010000001.1"/>
</dbReference>
<dbReference type="InterPro" id="IPR029510">
    <property type="entry name" value="Ald_DH_CS_GLU"/>
</dbReference>
<gene>
    <name evidence="6" type="ORF">FHS83_002443</name>
</gene>
<protein>
    <submittedName>
        <fullName evidence="6">Aldehyde dehydrogenase (NAD+)</fullName>
        <ecNumber evidence="6">1.2.1.3</ecNumber>
    </submittedName>
</protein>
<dbReference type="Gene3D" id="3.40.309.10">
    <property type="entry name" value="Aldehyde Dehydrogenase, Chain A, domain 2"/>
    <property type="match status" value="1"/>
</dbReference>
<dbReference type="SUPFAM" id="SSF53720">
    <property type="entry name" value="ALDH-like"/>
    <property type="match status" value="1"/>
</dbReference>
<feature type="active site" evidence="3">
    <location>
        <position position="249"/>
    </location>
</feature>
<comment type="similarity">
    <text evidence="1 4">Belongs to the aldehyde dehydrogenase family.</text>
</comment>
<dbReference type="PANTHER" id="PTHR11699">
    <property type="entry name" value="ALDEHYDE DEHYDROGENASE-RELATED"/>
    <property type="match status" value="1"/>
</dbReference>
<evidence type="ECO:0000313" key="7">
    <source>
        <dbReference type="Proteomes" id="UP000570514"/>
    </source>
</evidence>
<dbReference type="PROSITE" id="PS00070">
    <property type="entry name" value="ALDEHYDE_DEHYDR_CYS"/>
    <property type="match status" value="1"/>
</dbReference>
<evidence type="ECO:0000256" key="4">
    <source>
        <dbReference type="RuleBase" id="RU003345"/>
    </source>
</evidence>
<dbReference type="EC" id="1.2.1.3" evidence="6"/>
<comment type="caution">
    <text evidence="6">The sequence shown here is derived from an EMBL/GenBank/DDBJ whole genome shotgun (WGS) entry which is preliminary data.</text>
</comment>
<organism evidence="6 7">
    <name type="scientific">Rhizomicrobium palustre</name>
    <dbReference type="NCBI Taxonomy" id="189966"/>
    <lineage>
        <taxon>Bacteria</taxon>
        <taxon>Pseudomonadati</taxon>
        <taxon>Pseudomonadota</taxon>
        <taxon>Alphaproteobacteria</taxon>
        <taxon>Micropepsales</taxon>
        <taxon>Micropepsaceae</taxon>
        <taxon>Rhizomicrobium</taxon>
    </lineage>
</organism>
<evidence type="ECO:0000256" key="3">
    <source>
        <dbReference type="PROSITE-ProRule" id="PRU10007"/>
    </source>
</evidence>
<dbReference type="InterPro" id="IPR016163">
    <property type="entry name" value="Ald_DH_C"/>
</dbReference>
<evidence type="ECO:0000256" key="1">
    <source>
        <dbReference type="ARBA" id="ARBA00009986"/>
    </source>
</evidence>
<evidence type="ECO:0000313" key="6">
    <source>
        <dbReference type="EMBL" id="NIK89125.1"/>
    </source>
</evidence>
<dbReference type="Proteomes" id="UP000570514">
    <property type="component" value="Unassembled WGS sequence"/>
</dbReference>
<dbReference type="InterPro" id="IPR016161">
    <property type="entry name" value="Ald_DH/histidinol_DH"/>
</dbReference>
<dbReference type="Gene3D" id="3.40.605.10">
    <property type="entry name" value="Aldehyde Dehydrogenase, Chain A, domain 1"/>
    <property type="match status" value="1"/>
</dbReference>
<name>A0A846N0X0_9PROT</name>
<accession>A0A846N0X0</accession>
<dbReference type="CDD" id="cd07097">
    <property type="entry name" value="ALDH_KGSADH-YcbD"/>
    <property type="match status" value="1"/>
</dbReference>
<sequence length="480" mass="50573">MSDTLTLKHFIGGEWVGGEAGIESLNPSDTLDVVAVAPNDDGAATRDAIAAAQAAFPSWSQVSPELRSDVLDKAGTLILERREALGRLLSREEGKTVPEGIGEVTRAGRIFKFFAGEALRRSGTTVDSTRLGVEAATYREPVGVFGLITPWNFPIAIPAWKAAPALAYGNTVVLKSASLTPAIASAMTAILAEAGVPKGVFNHVFGGSKSGDALVGDPRVAGISFTGSQSVGAGIAKKAAERQARLQMEMGGKNPLVVLDDADFDRAVMCALDGAFFASGQRCTASSRVLVTEGIYDRFIAALAEKARALRVGHALDANTQIGPVASQGQLDTSLRYLEIAAKEGGRLVAGGDPLKLETPGYYLAPALLVDTTADMRVNCEEIFGPVGSVMRVKDYEEALAIANQGEFGLSAGICTTSLKHAHHFVRHVRAGMTMTNLPTAGVDYHVPFGGTRKSSFGPREQGAAAIEFYTLIKTSYTWV</sequence>
<evidence type="ECO:0000256" key="2">
    <source>
        <dbReference type="ARBA" id="ARBA00023002"/>
    </source>
</evidence>
<dbReference type="InterPro" id="IPR016162">
    <property type="entry name" value="Ald_DH_N"/>
</dbReference>
<dbReference type="Pfam" id="PF00171">
    <property type="entry name" value="Aldedh"/>
    <property type="match status" value="1"/>
</dbReference>
<feature type="domain" description="Aldehyde dehydrogenase" evidence="5">
    <location>
        <begin position="16"/>
        <end position="475"/>
    </location>
</feature>
<dbReference type="GO" id="GO:0004029">
    <property type="term" value="F:aldehyde dehydrogenase (NAD+) activity"/>
    <property type="evidence" value="ECO:0007669"/>
    <property type="project" value="UniProtKB-EC"/>
</dbReference>
<dbReference type="InterPro" id="IPR015590">
    <property type="entry name" value="Aldehyde_DH_dom"/>
</dbReference>
<reference evidence="6 7" key="1">
    <citation type="submission" date="2020-03" db="EMBL/GenBank/DDBJ databases">
        <title>Genomic Encyclopedia of Type Strains, Phase IV (KMG-IV): sequencing the most valuable type-strain genomes for metagenomic binning, comparative biology and taxonomic classification.</title>
        <authorList>
            <person name="Goeker M."/>
        </authorList>
    </citation>
    <scope>NUCLEOTIDE SEQUENCE [LARGE SCALE GENOMIC DNA]</scope>
    <source>
        <strain evidence="6 7">DSM 19867</strain>
    </source>
</reference>